<dbReference type="Proteomes" id="UP000651668">
    <property type="component" value="Unassembled WGS sequence"/>
</dbReference>
<organism evidence="1 2">
    <name type="scientific">Pedobacter quisquiliarum</name>
    <dbReference type="NCBI Taxonomy" id="1834438"/>
    <lineage>
        <taxon>Bacteria</taxon>
        <taxon>Pseudomonadati</taxon>
        <taxon>Bacteroidota</taxon>
        <taxon>Sphingobacteriia</taxon>
        <taxon>Sphingobacteriales</taxon>
        <taxon>Sphingobacteriaceae</taxon>
        <taxon>Pedobacter</taxon>
    </lineage>
</organism>
<evidence type="ECO:0000313" key="1">
    <source>
        <dbReference type="EMBL" id="GGC52678.1"/>
    </source>
</evidence>
<keyword evidence="2" id="KW-1185">Reference proteome</keyword>
<protein>
    <submittedName>
        <fullName evidence="1">Uncharacterized protein</fullName>
    </submittedName>
</protein>
<evidence type="ECO:0000313" key="2">
    <source>
        <dbReference type="Proteomes" id="UP000651668"/>
    </source>
</evidence>
<proteinExistence type="predicted"/>
<name>A0A916X7R9_9SPHI</name>
<gene>
    <name evidence="1" type="ORF">GCM10011387_02720</name>
</gene>
<comment type="caution">
    <text evidence="1">The sequence shown here is derived from an EMBL/GenBank/DDBJ whole genome shotgun (WGS) entry which is preliminary data.</text>
</comment>
<dbReference type="RefSeq" id="WP_188625024.1">
    <property type="nucleotide sequence ID" value="NZ_BMIL01000001.1"/>
</dbReference>
<dbReference type="AlphaFoldDB" id="A0A916X7R9"/>
<reference evidence="1" key="2">
    <citation type="submission" date="2020-09" db="EMBL/GenBank/DDBJ databases">
        <authorList>
            <person name="Sun Q."/>
            <person name="Zhou Y."/>
        </authorList>
    </citation>
    <scope>NUCLEOTIDE SEQUENCE</scope>
    <source>
        <strain evidence="1">CGMCC 1.15343</strain>
    </source>
</reference>
<dbReference type="EMBL" id="BMIL01000001">
    <property type="protein sequence ID" value="GGC52678.1"/>
    <property type="molecule type" value="Genomic_DNA"/>
</dbReference>
<accession>A0A916X7R9</accession>
<sequence>MNTQHFSRIAVLATVLCFVACTKDEPAAKAEVATAQETKKLSVPLKDGRTHIARAINALSRTSAASQASFLNRVTQILTPDDAYVNSTRLMDLSVLTSHYVTGSVEDKRLKLTFTDSVMMMPGYPNGWTALWNSKPFVEQDAPDVLYTQQRNRLTIQLSKYVETFGFELAPNLYDAYAFTVGFYDSKENPPVATLTQSAATPMGAKLFAVKSKRPFNVIEISFNGDNDGANQPYGFAIANIRYILCKDDAD</sequence>
<reference evidence="1" key="1">
    <citation type="journal article" date="2014" name="Int. J. Syst. Evol. Microbiol.">
        <title>Complete genome sequence of Corynebacterium casei LMG S-19264T (=DSM 44701T), isolated from a smear-ripened cheese.</title>
        <authorList>
            <consortium name="US DOE Joint Genome Institute (JGI-PGF)"/>
            <person name="Walter F."/>
            <person name="Albersmeier A."/>
            <person name="Kalinowski J."/>
            <person name="Ruckert C."/>
        </authorList>
    </citation>
    <scope>NUCLEOTIDE SEQUENCE</scope>
    <source>
        <strain evidence="1">CGMCC 1.15343</strain>
    </source>
</reference>